<dbReference type="eggNOG" id="ENOG5033AG4">
    <property type="taxonomic scope" value="Bacteria"/>
</dbReference>
<gene>
    <name evidence="2" type="ORF">HMPREF9488_01665</name>
</gene>
<dbReference type="HOGENOM" id="CLU_435976_0_0_9"/>
<proteinExistence type="predicted"/>
<dbReference type="Pfam" id="PF10592">
    <property type="entry name" value="AIPR"/>
    <property type="match status" value="1"/>
</dbReference>
<sequence length="627" mass="73753">MDILEEDKMDELNYAIDMLVERQGLLSDYGSINLSSLNDNNTLYEFEAINDMSDIERYLIYNASKKQDIEDYLKFERDLNDKNSALDMFFIPVIIFNNWDDEMNFYQSIFDNLKTAKERRRLKDIFASKISIYMELNQKISLNIDDETNYVEYLDGKNSYTSDVKGYIYNISFFELKKLFNVTGNDLFKKNIRKGNKGDKTIGDIKKEFKKYLCVHVYNALCNEIDRMQLEELLGISRDILVKNSPNKFWFCHNGITIFSYDQEEFERVGKKIVLNPKNVSVINGAQTITGFYNSIKELKLELLSIFQDFDNINIDIDKSLEDASKSIFVKSIIIHGNEHYVQPITCGLNTQVPILPEHIIADSDEAKRLNKILKKGKIEIVPEGYNSVFDQGYSALDFAKKYLLCTMKPGRSKNLRKNDLKSIIEQAAERFNGKSEELLKEFRTIGEIDKWWKTYKKEREELYLSEEDIVFCKYGKNYFTSYVLDNDYSSEDYFLAFDEFVKSMKRVSHNEITLNDFKKDDLFKSYLDNKDLMKKTYENDKVSKFDCNQLLTYLQKNIKSRYSISVVISNYLSKYNIPIENFRVINRISGKCCEAYPFPGSTFSEIYQMNSEYENEYIIFNDSKFR</sequence>
<comment type="caution">
    <text evidence="2">The sequence shown here is derived from an EMBL/GenBank/DDBJ whole genome shotgun (WGS) entry which is preliminary data.</text>
</comment>
<dbReference type="Proteomes" id="UP000003157">
    <property type="component" value="Unassembled WGS sequence"/>
</dbReference>
<protein>
    <recommendedName>
        <fullName evidence="1">Abortive phage infection protein C-terminal domain-containing protein</fullName>
    </recommendedName>
</protein>
<name>E7GA75_9FIRM</name>
<feature type="domain" description="Abortive phage infection protein C-terminal" evidence="1">
    <location>
        <begin position="242"/>
        <end position="428"/>
    </location>
</feature>
<evidence type="ECO:0000313" key="3">
    <source>
        <dbReference type="Proteomes" id="UP000003157"/>
    </source>
</evidence>
<evidence type="ECO:0000259" key="1">
    <source>
        <dbReference type="Pfam" id="PF10592"/>
    </source>
</evidence>
<organism evidence="2 3">
    <name type="scientific">Coprobacillus cateniformis</name>
    <dbReference type="NCBI Taxonomy" id="100884"/>
    <lineage>
        <taxon>Bacteria</taxon>
        <taxon>Bacillati</taxon>
        <taxon>Bacillota</taxon>
        <taxon>Erysipelotrichia</taxon>
        <taxon>Erysipelotrichales</taxon>
        <taxon>Coprobacillaceae</taxon>
        <taxon>Coprobacillus</taxon>
    </lineage>
</organism>
<dbReference type="STRING" id="100884.GCA_000269565_03507"/>
<evidence type="ECO:0000313" key="2">
    <source>
        <dbReference type="EMBL" id="EFW05083.1"/>
    </source>
</evidence>
<accession>E7GA75</accession>
<dbReference type="OrthoDB" id="9806213at2"/>
<dbReference type="AlphaFoldDB" id="E7GA75"/>
<dbReference type="EMBL" id="ADKX01000030">
    <property type="protein sequence ID" value="EFW05083.1"/>
    <property type="molecule type" value="Genomic_DNA"/>
</dbReference>
<reference evidence="2 3" key="1">
    <citation type="submission" date="2010-12" db="EMBL/GenBank/DDBJ databases">
        <title>The Genome Sequence of Coprobacillus sp. strain 29_1.</title>
        <authorList>
            <consortium name="The Broad Institute Genome Sequencing Platform"/>
            <person name="Earl A."/>
            <person name="Ward D."/>
            <person name="Feldgarden M."/>
            <person name="Gevers D."/>
            <person name="Daigneault M."/>
            <person name="Sibley C.D."/>
            <person name="White A."/>
            <person name="Strauss J."/>
            <person name="Allen-Vercoe E."/>
            <person name="Young S.K."/>
            <person name="Zeng Q."/>
            <person name="Gargeya S."/>
            <person name="Fitzgerald M."/>
            <person name="Haas B."/>
            <person name="Abouelleil A."/>
            <person name="Alvarado L."/>
            <person name="Arachchi H.M."/>
            <person name="Berlin A."/>
            <person name="Brown A."/>
            <person name="Chapman S.B."/>
            <person name="Chen Z."/>
            <person name="Dunbar C."/>
            <person name="Freedman E."/>
            <person name="Gearin G."/>
            <person name="Gellesch M."/>
            <person name="Goldberg J."/>
            <person name="Griggs A."/>
            <person name="Gujja S."/>
            <person name="Heilman E."/>
            <person name="Heiman D."/>
            <person name="Howarth C."/>
            <person name="Larson L."/>
            <person name="Lui A."/>
            <person name="MacDonald P.J.P."/>
            <person name="Mehta T."/>
            <person name="Montmayeur A."/>
            <person name="Murphy C."/>
            <person name="Neiman D."/>
            <person name="Pearson M."/>
            <person name="Priest M."/>
            <person name="Roberts A."/>
            <person name="Saif S."/>
            <person name="Shea T."/>
            <person name="Shenoy N."/>
            <person name="Sisk P."/>
            <person name="Stolte C."/>
            <person name="Sykes S."/>
            <person name="White J."/>
            <person name="Yandava C."/>
            <person name="Nusbaum C."/>
            <person name="Birren B."/>
        </authorList>
    </citation>
    <scope>NUCLEOTIDE SEQUENCE [LARGE SCALE GENOMIC DNA]</scope>
    <source>
        <strain evidence="2 3">29_1</strain>
    </source>
</reference>
<dbReference type="InterPro" id="IPR018891">
    <property type="entry name" value="AIPR_C"/>
</dbReference>
<keyword evidence="3" id="KW-1185">Reference proteome</keyword>